<dbReference type="Proteomes" id="UP000007803">
    <property type="component" value="Chromosome"/>
</dbReference>
<dbReference type="HOGENOM" id="CLU_2482129_0_0_7"/>
<sequence length="87" mass="10076">MKKYFEDNTPTDIEILRKSFSNQRLFAPLQDAIEKANKHGQPRHFLKDGETVLVGSEQYAISNQWGVGNIEDFINDMRKLGYQIDES</sequence>
<keyword evidence="2" id="KW-1185">Reference proteome</keyword>
<proteinExistence type="predicted"/>
<accession>E0USQ7</accession>
<dbReference type="KEGG" id="sua:Saut_1172"/>
<dbReference type="STRING" id="563040.Saut_1172"/>
<reference evidence="2" key="1">
    <citation type="journal article" date="2010" name="Stand. Genomic Sci.">
        <title>Complete genome sequence of Sulfurimonas autotrophica type strain (OK10).</title>
        <authorList>
            <person name="Sikorski J."/>
            <person name="Munk C."/>
            <person name="Lapidus A."/>
            <person name="Djao O."/>
            <person name="Lucas S."/>
            <person name="Glavina Del Rio T."/>
            <person name="Nolan M."/>
            <person name="Tice H."/>
            <person name="Han C."/>
            <person name="Cheng J."/>
            <person name="Tapia R."/>
            <person name="Goodwin L."/>
            <person name="Pitluck S."/>
            <person name="Liolios K."/>
            <person name="Ivanova N."/>
            <person name="Mavromatis K."/>
            <person name="Mikhailova N."/>
            <person name="Pati A."/>
            <person name="Sims D."/>
            <person name="Meincke L."/>
            <person name="Brettin T."/>
            <person name="Detter J."/>
            <person name="Chen A."/>
            <person name="Palaniappan K."/>
            <person name="Land M."/>
            <person name="Hauser L."/>
            <person name="Chang Y."/>
            <person name="Jeffries C."/>
            <person name="Rohde M."/>
            <person name="Lang E."/>
            <person name="Spring S."/>
            <person name="Goker M."/>
            <person name="Woyke T."/>
            <person name="Bristow J."/>
            <person name="Eisen J."/>
            <person name="Markowitz V."/>
            <person name="Hugenholtz P."/>
            <person name="Kyrpides N."/>
            <person name="Klenk H."/>
        </authorList>
    </citation>
    <scope>NUCLEOTIDE SEQUENCE [LARGE SCALE GENOMIC DNA]</scope>
    <source>
        <strain evidence="2">ATCC BAA-671 / DSM 16294 / JCM 11897 / OK10</strain>
    </source>
</reference>
<organism evidence="1 2">
    <name type="scientific">Sulfurimonas autotrophica (strain ATCC BAA-671 / DSM 16294 / JCM 11897 / OK10)</name>
    <dbReference type="NCBI Taxonomy" id="563040"/>
    <lineage>
        <taxon>Bacteria</taxon>
        <taxon>Pseudomonadati</taxon>
        <taxon>Campylobacterota</taxon>
        <taxon>Epsilonproteobacteria</taxon>
        <taxon>Campylobacterales</taxon>
        <taxon>Sulfurimonadaceae</taxon>
        <taxon>Sulfurimonas</taxon>
    </lineage>
</organism>
<name>E0USQ7_SULAO</name>
<gene>
    <name evidence="1" type="ordered locus">Saut_1172</name>
</gene>
<dbReference type="EMBL" id="CP002205">
    <property type="protein sequence ID" value="ADN09220.1"/>
    <property type="molecule type" value="Genomic_DNA"/>
</dbReference>
<protein>
    <submittedName>
        <fullName evidence="1">Uncharacterized protein</fullName>
    </submittedName>
</protein>
<evidence type="ECO:0000313" key="1">
    <source>
        <dbReference type="EMBL" id="ADN09220.1"/>
    </source>
</evidence>
<dbReference type="OrthoDB" id="570199at2"/>
<dbReference type="RefSeq" id="WP_013326974.1">
    <property type="nucleotide sequence ID" value="NC_014506.1"/>
</dbReference>
<evidence type="ECO:0000313" key="2">
    <source>
        <dbReference type="Proteomes" id="UP000007803"/>
    </source>
</evidence>
<dbReference type="AlphaFoldDB" id="E0USQ7"/>